<gene>
    <name evidence="11" type="ORF">CSSPTR1EN2_LOCUS3770</name>
</gene>
<dbReference type="Gene3D" id="3.40.1160.10">
    <property type="entry name" value="Acetylglutamate kinase-like"/>
    <property type="match status" value="1"/>
</dbReference>
<dbReference type="EC" id="2.7.4.22" evidence="3"/>
<dbReference type="InterPro" id="IPR001048">
    <property type="entry name" value="Asp/Glu/Uridylate_kinase"/>
</dbReference>
<evidence type="ECO:0000256" key="5">
    <source>
        <dbReference type="ARBA" id="ARBA00022741"/>
    </source>
</evidence>
<keyword evidence="8" id="KW-0665">Pyrimidine biosynthesis</keyword>
<accession>A0ABP0THW5</accession>
<protein>
    <recommendedName>
        <fullName evidence="3">UMP kinase</fullName>
        <ecNumber evidence="3">2.7.4.22</ecNumber>
    </recommendedName>
    <alternativeName>
        <fullName evidence="9">Uridine monophosphate kinase</fullName>
    </alternativeName>
</protein>
<dbReference type="InterPro" id="IPR015963">
    <property type="entry name" value="Uridylate_kinase_bac"/>
</dbReference>
<reference evidence="11" key="1">
    <citation type="submission" date="2024-02" db="EMBL/GenBank/DDBJ databases">
        <authorList>
            <consortium name="ELIXIR-Norway"/>
            <consortium name="Elixir Norway"/>
        </authorList>
    </citation>
    <scope>NUCLEOTIDE SEQUENCE</scope>
</reference>
<dbReference type="CDD" id="cd04254">
    <property type="entry name" value="AAK_UMPK-PyrH-Ec"/>
    <property type="match status" value="1"/>
</dbReference>
<comment type="pathway">
    <text evidence="1">Pyrimidine metabolism; CTP biosynthesis via de novo pathway; UDP from UMP (UMPK route): step 1/1.</text>
</comment>
<dbReference type="EMBL" id="OZ019903">
    <property type="protein sequence ID" value="CAK9197029.1"/>
    <property type="molecule type" value="Genomic_DNA"/>
</dbReference>
<keyword evidence="5" id="KW-0547">Nucleotide-binding</keyword>
<keyword evidence="12" id="KW-1185">Reference proteome</keyword>
<evidence type="ECO:0000256" key="6">
    <source>
        <dbReference type="ARBA" id="ARBA00022777"/>
    </source>
</evidence>
<evidence type="ECO:0000256" key="2">
    <source>
        <dbReference type="ARBA" id="ARBA00007614"/>
    </source>
</evidence>
<evidence type="ECO:0000256" key="9">
    <source>
        <dbReference type="ARBA" id="ARBA00032092"/>
    </source>
</evidence>
<comment type="similarity">
    <text evidence="2">Belongs to the UMP kinase family.</text>
</comment>
<dbReference type="Proteomes" id="UP001497512">
    <property type="component" value="Chromosome 11"/>
</dbReference>
<dbReference type="HAMAP" id="MF_01220_B">
    <property type="entry name" value="PyrH_B"/>
    <property type="match status" value="1"/>
</dbReference>
<dbReference type="NCBIfam" id="TIGR02075">
    <property type="entry name" value="pyrH_bact"/>
    <property type="match status" value="1"/>
</dbReference>
<evidence type="ECO:0000256" key="1">
    <source>
        <dbReference type="ARBA" id="ARBA00004791"/>
    </source>
</evidence>
<dbReference type="SUPFAM" id="SSF53633">
    <property type="entry name" value="Carbamate kinase-like"/>
    <property type="match status" value="1"/>
</dbReference>
<evidence type="ECO:0000256" key="3">
    <source>
        <dbReference type="ARBA" id="ARBA00012899"/>
    </source>
</evidence>
<evidence type="ECO:0000313" key="11">
    <source>
        <dbReference type="EMBL" id="CAK9197029.1"/>
    </source>
</evidence>
<keyword evidence="4" id="KW-0808">Transferase</keyword>
<dbReference type="PANTHER" id="PTHR42833">
    <property type="entry name" value="URIDYLATE KINASE"/>
    <property type="match status" value="1"/>
</dbReference>
<evidence type="ECO:0000256" key="8">
    <source>
        <dbReference type="ARBA" id="ARBA00022975"/>
    </source>
</evidence>
<evidence type="ECO:0000256" key="7">
    <source>
        <dbReference type="ARBA" id="ARBA00022840"/>
    </source>
</evidence>
<dbReference type="PANTHER" id="PTHR42833:SF4">
    <property type="entry name" value="URIDYLATE KINASE PUMPKIN, CHLOROPLASTIC"/>
    <property type="match status" value="1"/>
</dbReference>
<name>A0ABP0THW5_9BRYO</name>
<keyword evidence="6" id="KW-0418">Kinase</keyword>
<feature type="domain" description="Aspartate/glutamate/uridylate kinase" evidence="10">
    <location>
        <begin position="142"/>
        <end position="351"/>
    </location>
</feature>
<evidence type="ECO:0000256" key="4">
    <source>
        <dbReference type="ARBA" id="ARBA00022679"/>
    </source>
</evidence>
<evidence type="ECO:0000259" key="10">
    <source>
        <dbReference type="Pfam" id="PF00696"/>
    </source>
</evidence>
<dbReference type="Pfam" id="PF00696">
    <property type="entry name" value="AA_kinase"/>
    <property type="match status" value="1"/>
</dbReference>
<organism evidence="11 12">
    <name type="scientific">Sphagnum troendelagicum</name>
    <dbReference type="NCBI Taxonomy" id="128251"/>
    <lineage>
        <taxon>Eukaryota</taxon>
        <taxon>Viridiplantae</taxon>
        <taxon>Streptophyta</taxon>
        <taxon>Embryophyta</taxon>
        <taxon>Bryophyta</taxon>
        <taxon>Sphagnophytina</taxon>
        <taxon>Sphagnopsida</taxon>
        <taxon>Sphagnales</taxon>
        <taxon>Sphagnaceae</taxon>
        <taxon>Sphagnum</taxon>
    </lineage>
</organism>
<evidence type="ECO:0000313" key="12">
    <source>
        <dbReference type="Proteomes" id="UP001497512"/>
    </source>
</evidence>
<dbReference type="InterPro" id="IPR036393">
    <property type="entry name" value="AceGlu_kinase-like_sf"/>
</dbReference>
<proteinExistence type="inferred from homology"/>
<keyword evidence="7" id="KW-0067">ATP-binding</keyword>
<sequence>MMATTSPYCNAAATIPHQLSLTSFSSLSSFSRTCLQPTKQLLSNYVKSKRDLRACNPMAEQKSLRLWGACLRTEEPNVTASQRHDKKILSIHVSSLHNNARRRAMLRALPDINGGSGLRSPGTSSLVSEMPLLPSSSLRWRRVLLKVSGEALLGDGSQNIDPKITMSIAREVAIITRLGVEVAIVVGGGNFFRGSKWVGSSGLDRASADHIGMMATVMNAIFLQASMESIGVPTRVQTAFRMAEVAEPYIRRRAIRHLEKGRVVIFGAGTGNPFFTTDTAAALRAAEINAEVVLKATNVDGVYDSDPRKNANATLLNHVSYRDVALKNLSVMDITAITLCQENHIPVVVFNLNKPGNISRALSGEQIGTLIDDTGLNLTTS</sequence>